<dbReference type="SUPFAM" id="SSF103473">
    <property type="entry name" value="MFS general substrate transporter"/>
    <property type="match status" value="1"/>
</dbReference>
<feature type="transmembrane region" description="Helical" evidence="6">
    <location>
        <begin position="167"/>
        <end position="189"/>
    </location>
</feature>
<feature type="transmembrane region" description="Helical" evidence="6">
    <location>
        <begin position="78"/>
        <end position="98"/>
    </location>
</feature>
<accession>A0A9X8WIA9</accession>
<feature type="transmembrane region" description="Helical" evidence="6">
    <location>
        <begin position="302"/>
        <end position="320"/>
    </location>
</feature>
<dbReference type="Pfam" id="PF07690">
    <property type="entry name" value="MFS_1"/>
    <property type="match status" value="1"/>
</dbReference>
<dbReference type="InterPro" id="IPR020846">
    <property type="entry name" value="MFS_dom"/>
</dbReference>
<feature type="transmembrane region" description="Helical" evidence="6">
    <location>
        <begin position="195"/>
        <end position="215"/>
    </location>
</feature>
<feature type="transmembrane region" description="Helical" evidence="6">
    <location>
        <begin position="110"/>
        <end position="134"/>
    </location>
</feature>
<keyword evidence="9" id="KW-1185">Reference proteome</keyword>
<feature type="transmembrane region" description="Helical" evidence="6">
    <location>
        <begin position="366"/>
        <end position="384"/>
    </location>
</feature>
<feature type="transmembrane region" description="Helical" evidence="6">
    <location>
        <begin position="45"/>
        <end position="72"/>
    </location>
</feature>
<evidence type="ECO:0000256" key="4">
    <source>
        <dbReference type="ARBA" id="ARBA00022989"/>
    </source>
</evidence>
<organism evidence="8 9">
    <name type="scientific">Corynebacterium afermentans</name>
    <dbReference type="NCBI Taxonomy" id="38286"/>
    <lineage>
        <taxon>Bacteria</taxon>
        <taxon>Bacillati</taxon>
        <taxon>Actinomycetota</taxon>
        <taxon>Actinomycetes</taxon>
        <taxon>Mycobacteriales</taxon>
        <taxon>Corynebacteriaceae</taxon>
        <taxon>Corynebacterium</taxon>
    </lineage>
</organism>
<name>A0A9X8WIA9_9CORY</name>
<evidence type="ECO:0000256" key="3">
    <source>
        <dbReference type="ARBA" id="ARBA00022692"/>
    </source>
</evidence>
<dbReference type="EMBL" id="FTMH01000012">
    <property type="protein sequence ID" value="SIQ35952.1"/>
    <property type="molecule type" value="Genomic_DNA"/>
</dbReference>
<reference evidence="8 9" key="1">
    <citation type="submission" date="2017-01" db="EMBL/GenBank/DDBJ databases">
        <authorList>
            <person name="Varghese N."/>
            <person name="Submissions S."/>
        </authorList>
    </citation>
    <scope>NUCLEOTIDE SEQUENCE [LARGE SCALE GENOMIC DNA]</scope>
    <source>
        <strain evidence="8 9">DSM 44280</strain>
    </source>
</reference>
<dbReference type="Proteomes" id="UP000185547">
    <property type="component" value="Unassembled WGS sequence"/>
</dbReference>
<dbReference type="InterPro" id="IPR036259">
    <property type="entry name" value="MFS_trans_sf"/>
</dbReference>
<comment type="caution">
    <text evidence="8">The sequence shown here is derived from an EMBL/GenBank/DDBJ whole genome shotgun (WGS) entry which is preliminary data.</text>
</comment>
<dbReference type="AlphaFoldDB" id="A0A9X8WIA9"/>
<dbReference type="InterPro" id="IPR011701">
    <property type="entry name" value="MFS"/>
</dbReference>
<protein>
    <submittedName>
        <fullName evidence="8">Predicted arabinose efflux permease, MFS family</fullName>
    </submittedName>
</protein>
<dbReference type="PANTHER" id="PTHR43124:SF10">
    <property type="entry name" value="PURINE EFFLUX PUMP PBUE"/>
    <property type="match status" value="1"/>
</dbReference>
<feature type="transmembrane region" description="Helical" evidence="6">
    <location>
        <begin position="241"/>
        <end position="261"/>
    </location>
</feature>
<dbReference type="GO" id="GO:0022857">
    <property type="term" value="F:transmembrane transporter activity"/>
    <property type="evidence" value="ECO:0007669"/>
    <property type="project" value="InterPro"/>
</dbReference>
<feature type="transmembrane region" description="Helical" evidence="6">
    <location>
        <begin position="140"/>
        <end position="160"/>
    </location>
</feature>
<keyword evidence="3 6" id="KW-0812">Transmembrane</keyword>
<sequence length="418" mass="42230">MDPRGGARVPDPTAAGRPGSFISRCACSSDRQHDCRGGTGMMRRLWPFVLGSVALGLDAYVVAGLLPAIAAALGTPEATIGLGVAAFTGSYAVVGPLLAGRAGRRSRHSLIIALLVFTVANLATAFSPTVWVFLGSRVVAGAAAGVYSPLSSAVAAELVGQEHRGRALALVLAGLAVGTVFGVPTGLLLAQHWGWRAAILLIVVIGGVALAGIALRGGDLPAIPASGPADRLRSITRPKNLLTVTVTLLTGVASLGLYTYLTVVLSGGALASHQNVAIWVWGLGGAAGALGVGRLADKYDPLRLSAVILAGLTCALLGMTQGQVPVLVVVSLFVWGLCGWASLAPQQQVLLQANPTDGATAVAANASANYLGSALGALAGSLLVAADATPTVLCGSVAVVTAFALFCQLVRQRMDFNP</sequence>
<keyword evidence="2" id="KW-1003">Cell membrane</keyword>
<evidence type="ECO:0000256" key="2">
    <source>
        <dbReference type="ARBA" id="ARBA00022475"/>
    </source>
</evidence>
<gene>
    <name evidence="8" type="ORF">SAMN05421802_11230</name>
</gene>
<dbReference type="InterPro" id="IPR050189">
    <property type="entry name" value="MFS_Efflux_Transporters"/>
</dbReference>
<keyword evidence="5 6" id="KW-0472">Membrane</keyword>
<evidence type="ECO:0000313" key="8">
    <source>
        <dbReference type="EMBL" id="SIQ35952.1"/>
    </source>
</evidence>
<dbReference type="GO" id="GO:0005886">
    <property type="term" value="C:plasma membrane"/>
    <property type="evidence" value="ECO:0007669"/>
    <property type="project" value="UniProtKB-SubCell"/>
</dbReference>
<evidence type="ECO:0000256" key="6">
    <source>
        <dbReference type="SAM" id="Phobius"/>
    </source>
</evidence>
<feature type="transmembrane region" description="Helical" evidence="6">
    <location>
        <begin position="326"/>
        <end position="345"/>
    </location>
</feature>
<dbReference type="PROSITE" id="PS50850">
    <property type="entry name" value="MFS"/>
    <property type="match status" value="1"/>
</dbReference>
<evidence type="ECO:0000256" key="5">
    <source>
        <dbReference type="ARBA" id="ARBA00023136"/>
    </source>
</evidence>
<feature type="transmembrane region" description="Helical" evidence="6">
    <location>
        <begin position="276"/>
        <end position="295"/>
    </location>
</feature>
<comment type="subcellular location">
    <subcellularLocation>
        <location evidence="1">Cell membrane</location>
        <topology evidence="1">Multi-pass membrane protein</topology>
    </subcellularLocation>
</comment>
<evidence type="ECO:0000313" key="9">
    <source>
        <dbReference type="Proteomes" id="UP000185547"/>
    </source>
</evidence>
<evidence type="ECO:0000259" key="7">
    <source>
        <dbReference type="PROSITE" id="PS50850"/>
    </source>
</evidence>
<proteinExistence type="predicted"/>
<dbReference type="Gene3D" id="1.20.1250.20">
    <property type="entry name" value="MFS general substrate transporter like domains"/>
    <property type="match status" value="1"/>
</dbReference>
<evidence type="ECO:0000256" key="1">
    <source>
        <dbReference type="ARBA" id="ARBA00004651"/>
    </source>
</evidence>
<keyword evidence="4 6" id="KW-1133">Transmembrane helix</keyword>
<feature type="transmembrane region" description="Helical" evidence="6">
    <location>
        <begin position="390"/>
        <end position="410"/>
    </location>
</feature>
<feature type="domain" description="Major facilitator superfamily (MFS) profile" evidence="7">
    <location>
        <begin position="44"/>
        <end position="413"/>
    </location>
</feature>
<dbReference type="PANTHER" id="PTHR43124">
    <property type="entry name" value="PURINE EFFLUX PUMP PBUE"/>
    <property type="match status" value="1"/>
</dbReference>